<dbReference type="InterPro" id="IPR023393">
    <property type="entry name" value="START-like_dom_sf"/>
</dbReference>
<dbReference type="Pfam" id="PF10604">
    <property type="entry name" value="Polyketide_cyc2"/>
    <property type="match status" value="1"/>
</dbReference>
<organism evidence="2 3">
    <name type="scientific">Labrys miyagiensis</name>
    <dbReference type="NCBI Taxonomy" id="346912"/>
    <lineage>
        <taxon>Bacteria</taxon>
        <taxon>Pseudomonadati</taxon>
        <taxon>Pseudomonadota</taxon>
        <taxon>Alphaproteobacteria</taxon>
        <taxon>Hyphomicrobiales</taxon>
        <taxon>Xanthobacteraceae</taxon>
        <taxon>Labrys</taxon>
    </lineage>
</organism>
<evidence type="ECO:0000256" key="1">
    <source>
        <dbReference type="SAM" id="SignalP"/>
    </source>
</evidence>
<dbReference type="InterPro" id="IPR019587">
    <property type="entry name" value="Polyketide_cyclase/dehydratase"/>
</dbReference>
<dbReference type="RefSeq" id="WP_284312571.1">
    <property type="nucleotide sequence ID" value="NZ_BSPC01000023.1"/>
</dbReference>
<evidence type="ECO:0000313" key="3">
    <source>
        <dbReference type="Proteomes" id="UP001156882"/>
    </source>
</evidence>
<dbReference type="SUPFAM" id="SSF55961">
    <property type="entry name" value="Bet v1-like"/>
    <property type="match status" value="1"/>
</dbReference>
<dbReference type="CDD" id="cd07818">
    <property type="entry name" value="SRPBCC_1"/>
    <property type="match status" value="1"/>
</dbReference>
<dbReference type="Gene3D" id="3.30.530.20">
    <property type="match status" value="1"/>
</dbReference>
<accession>A0ABQ6CIQ7</accession>
<dbReference type="Proteomes" id="UP001156882">
    <property type="component" value="Unassembled WGS sequence"/>
</dbReference>
<feature type="chain" id="PRO_5046653789" evidence="1">
    <location>
        <begin position="20"/>
        <end position="180"/>
    </location>
</feature>
<feature type="signal peptide" evidence="1">
    <location>
        <begin position="1"/>
        <end position="19"/>
    </location>
</feature>
<keyword evidence="3" id="KW-1185">Reference proteome</keyword>
<comment type="caution">
    <text evidence="2">The sequence shown here is derived from an EMBL/GenBank/DDBJ whole genome shotgun (WGS) entry which is preliminary data.</text>
</comment>
<proteinExistence type="predicted"/>
<dbReference type="EMBL" id="BSPC01000023">
    <property type="protein sequence ID" value="GLS19598.1"/>
    <property type="molecule type" value="Genomic_DNA"/>
</dbReference>
<evidence type="ECO:0000313" key="2">
    <source>
        <dbReference type="EMBL" id="GLS19598.1"/>
    </source>
</evidence>
<keyword evidence="1" id="KW-0732">Signal</keyword>
<sequence length="180" mass="20277">MTILLLLVVLIIAAVAAYAATRPNSFRVERSLTIQAPPERIFTLINDFHQWRRWSPYEKLDPNLQRDYSGARSGKGAVYAWEGNGKAGKGRMEIADTQPPSRVTINLDFIKPFRASNKVDFTMMQEGAATRVTWAMQGQSPYMAKLMGLFMNMDHLIGKDFEQGLANLRAETERSELPPA</sequence>
<protein>
    <submittedName>
        <fullName evidence="2">Polyketide cyclase</fullName>
    </submittedName>
</protein>
<name>A0ABQ6CIQ7_9HYPH</name>
<reference evidence="3" key="1">
    <citation type="journal article" date="2019" name="Int. J. Syst. Evol. Microbiol.">
        <title>The Global Catalogue of Microorganisms (GCM) 10K type strain sequencing project: providing services to taxonomists for standard genome sequencing and annotation.</title>
        <authorList>
            <consortium name="The Broad Institute Genomics Platform"/>
            <consortium name="The Broad Institute Genome Sequencing Center for Infectious Disease"/>
            <person name="Wu L."/>
            <person name="Ma J."/>
        </authorList>
    </citation>
    <scope>NUCLEOTIDE SEQUENCE [LARGE SCALE GENOMIC DNA]</scope>
    <source>
        <strain evidence="3">NBRC 101365</strain>
    </source>
</reference>
<gene>
    <name evidence="2" type="ORF">GCM10007874_26150</name>
</gene>